<dbReference type="AlphaFoldDB" id="A0A8S1U5F9"/>
<gene>
    <name evidence="1" type="ORF">PPENT_87.1.T0350129</name>
</gene>
<protein>
    <submittedName>
        <fullName evidence="1">Uncharacterized protein</fullName>
    </submittedName>
</protein>
<dbReference type="Proteomes" id="UP000689195">
    <property type="component" value="Unassembled WGS sequence"/>
</dbReference>
<comment type="caution">
    <text evidence="1">The sequence shown here is derived from an EMBL/GenBank/DDBJ whole genome shotgun (WGS) entry which is preliminary data.</text>
</comment>
<reference evidence="1" key="1">
    <citation type="submission" date="2021-01" db="EMBL/GenBank/DDBJ databases">
        <authorList>
            <consortium name="Genoscope - CEA"/>
            <person name="William W."/>
        </authorList>
    </citation>
    <scope>NUCLEOTIDE SEQUENCE</scope>
</reference>
<accession>A0A8S1U5F9</accession>
<evidence type="ECO:0000313" key="1">
    <source>
        <dbReference type="EMBL" id="CAD8160711.1"/>
    </source>
</evidence>
<organism evidence="1 2">
    <name type="scientific">Paramecium pentaurelia</name>
    <dbReference type="NCBI Taxonomy" id="43138"/>
    <lineage>
        <taxon>Eukaryota</taxon>
        <taxon>Sar</taxon>
        <taxon>Alveolata</taxon>
        <taxon>Ciliophora</taxon>
        <taxon>Intramacronucleata</taxon>
        <taxon>Oligohymenophorea</taxon>
        <taxon>Peniculida</taxon>
        <taxon>Parameciidae</taxon>
        <taxon>Paramecium</taxon>
    </lineage>
</organism>
<sequence>MGDSDETQNNYLLHSLVNQSRINESINYINLLDLMNKYNPGPSIKKTIVNDQDFIDELEQFLDQLDQPKRQKFLEESMILFDDNDGNSIIEFNNLNNTNNNKLETQSSKHQDGWLDKLPIKHEFDDLEELEKILSQ</sequence>
<dbReference type="EMBL" id="CAJJDO010000035">
    <property type="protein sequence ID" value="CAD8160711.1"/>
    <property type="molecule type" value="Genomic_DNA"/>
</dbReference>
<name>A0A8S1U5F9_9CILI</name>
<dbReference type="OrthoDB" id="296064at2759"/>
<proteinExistence type="predicted"/>
<keyword evidence="2" id="KW-1185">Reference proteome</keyword>
<evidence type="ECO:0000313" key="2">
    <source>
        <dbReference type="Proteomes" id="UP000689195"/>
    </source>
</evidence>